<keyword evidence="1" id="KW-1133">Transmembrane helix</keyword>
<comment type="caution">
    <text evidence="2">The sequence shown here is derived from an EMBL/GenBank/DDBJ whole genome shotgun (WGS) entry which is preliminary data.</text>
</comment>
<dbReference type="RefSeq" id="WP_317521822.1">
    <property type="nucleotide sequence ID" value="NZ_JASGOQ010000005.1"/>
</dbReference>
<feature type="transmembrane region" description="Helical" evidence="1">
    <location>
        <begin position="161"/>
        <end position="186"/>
    </location>
</feature>
<reference evidence="2" key="1">
    <citation type="submission" date="2023-05" db="EMBL/GenBank/DDBJ databases">
        <title>Colonisation of extended spectrum b-lactamase- and carbapenemase-producing bacteria on hospital surfaces from low- and middle-income countries.</title>
        <authorList>
            <person name="Nieto-Rosado M."/>
            <person name="Sands K."/>
            <person name="Iregbu K."/>
            <person name="Zahra R."/>
            <person name="Mazarati J.B."/>
            <person name="Mehtar S."/>
            <person name="Barnards-Group B."/>
            <person name="Walsh T.R."/>
        </authorList>
    </citation>
    <scope>NUCLEOTIDE SEQUENCE</scope>
    <source>
        <strain evidence="2">PP-E493</strain>
    </source>
</reference>
<accession>A0AAE4TQR6</accession>
<gene>
    <name evidence="2" type="ORF">QM089_24460</name>
</gene>
<dbReference type="Proteomes" id="UP001187859">
    <property type="component" value="Unassembled WGS sequence"/>
</dbReference>
<evidence type="ECO:0000256" key="1">
    <source>
        <dbReference type="SAM" id="Phobius"/>
    </source>
</evidence>
<keyword evidence="1" id="KW-0812">Transmembrane</keyword>
<dbReference type="AlphaFoldDB" id="A0AAE4TQR6"/>
<protein>
    <submittedName>
        <fullName evidence="2">Uncharacterized protein</fullName>
    </submittedName>
</protein>
<evidence type="ECO:0000313" key="2">
    <source>
        <dbReference type="EMBL" id="MDV5393338.1"/>
    </source>
</evidence>
<dbReference type="EMBL" id="JASGOQ010000005">
    <property type="protein sequence ID" value="MDV5393338.1"/>
    <property type="molecule type" value="Genomic_DNA"/>
</dbReference>
<feature type="transmembrane region" description="Helical" evidence="1">
    <location>
        <begin position="206"/>
        <end position="239"/>
    </location>
</feature>
<evidence type="ECO:0000313" key="3">
    <source>
        <dbReference type="Proteomes" id="UP001187859"/>
    </source>
</evidence>
<keyword evidence="1" id="KW-0472">Membrane</keyword>
<sequence length="344" mass="37466">MSSFIEAYKRTGNSIIAYKQVVNCDDKSLQDIVKGSFSSLEQVFEEVDFYVSTETKRGILKNTSKILGGIVSLGGSYMLELHNKHYSDIYEAIYKPACNIIESIERETNECLSLIGEQLTEVNKILKPVGSILDSRISSEPAIRHSVTRINKFKTGFNTSLNAGFGGLVGGSTALGAWGLVSLIGSASTGTAISSLSGVAATNATLAWFGGGSLATGGAGMVGGFWVLGGIVAAPIVFFSTKSAYKKVDTIKEKKNKLTEESGKLIKLTQQALIHLIEARVQQTKITTLIAEYAPKIQDELKLYKFHRSFWKDLLGYKMNAEQEEHYNNLNKLASELLDKLGIK</sequence>
<proteinExistence type="predicted"/>
<name>A0AAE4TQR6_9GAMM</name>
<organism evidence="2 3">
    <name type="scientific">Shewanella xiamenensis</name>
    <dbReference type="NCBI Taxonomy" id="332186"/>
    <lineage>
        <taxon>Bacteria</taxon>
        <taxon>Pseudomonadati</taxon>
        <taxon>Pseudomonadota</taxon>
        <taxon>Gammaproteobacteria</taxon>
        <taxon>Alteromonadales</taxon>
        <taxon>Shewanellaceae</taxon>
        <taxon>Shewanella</taxon>
    </lineage>
</organism>